<dbReference type="NCBIfam" id="NF006054">
    <property type="entry name" value="PRK08202.1"/>
    <property type="match status" value="1"/>
</dbReference>
<sequence>MILQLQEATDYIQQRIENFAPEFGIILGTGLGALVNELEVNHTISYDEIPYFPVSTVESHSGKLIFGLLAGRRVVVMQGRFHYYEGYSMEQVVFPVRVMRLLGVQKLFVSNAAGGLNPDFTTSELMIITDHINLQPSNPLIGKNLDELGLRFPDMSDVYDEHMVREAMVIGDDLGITLQEGVYVSVPGPMLETPAEYRYLRVIGADAVGMSTVPEVIAARHMGMPVFAVSVITDMCTPDRLKKVKLADILEAAAIAEPRMTALIAELIRRS</sequence>
<keyword evidence="5 7" id="KW-0328">Glycosyltransferase</keyword>
<dbReference type="OrthoDB" id="1523230at2"/>
<evidence type="ECO:0000256" key="2">
    <source>
        <dbReference type="ARBA" id="ARBA00006751"/>
    </source>
</evidence>
<dbReference type="Pfam" id="PF01048">
    <property type="entry name" value="PNP_UDP_1"/>
    <property type="match status" value="1"/>
</dbReference>
<dbReference type="NCBIfam" id="TIGR01700">
    <property type="entry name" value="PNPH"/>
    <property type="match status" value="1"/>
</dbReference>
<dbReference type="GO" id="GO:0005737">
    <property type="term" value="C:cytoplasm"/>
    <property type="evidence" value="ECO:0007669"/>
    <property type="project" value="TreeGrafter"/>
</dbReference>
<comment type="subunit">
    <text evidence="3">Homotrimer.</text>
</comment>
<dbReference type="InterPro" id="IPR011268">
    <property type="entry name" value="Purine_phosphorylase"/>
</dbReference>
<keyword evidence="10" id="KW-1185">Reference proteome</keyword>
<evidence type="ECO:0000256" key="6">
    <source>
        <dbReference type="ARBA" id="ARBA00022679"/>
    </source>
</evidence>
<evidence type="ECO:0000313" key="9">
    <source>
        <dbReference type="EMBL" id="SFU54611.1"/>
    </source>
</evidence>
<dbReference type="Gene3D" id="3.40.50.1580">
    <property type="entry name" value="Nucleoside phosphorylase domain"/>
    <property type="match status" value="1"/>
</dbReference>
<dbReference type="Proteomes" id="UP000182491">
    <property type="component" value="Unassembled WGS sequence"/>
</dbReference>
<proteinExistence type="inferred from homology"/>
<dbReference type="GO" id="GO:0004731">
    <property type="term" value="F:purine-nucleoside phosphorylase activity"/>
    <property type="evidence" value="ECO:0007669"/>
    <property type="project" value="UniProtKB-EC"/>
</dbReference>
<dbReference type="PIRSF" id="PIRSF000477">
    <property type="entry name" value="PurNPase"/>
    <property type="match status" value="1"/>
</dbReference>
<comment type="pathway">
    <text evidence="1 7">Purine metabolism; purine nucleoside salvage.</text>
</comment>
<evidence type="ECO:0000256" key="5">
    <source>
        <dbReference type="ARBA" id="ARBA00022676"/>
    </source>
</evidence>
<dbReference type="STRING" id="388950.GCA_001611675_00527"/>
<dbReference type="NCBIfam" id="TIGR01697">
    <property type="entry name" value="PNPH-PUNA-XAPA"/>
    <property type="match status" value="1"/>
</dbReference>
<evidence type="ECO:0000256" key="4">
    <source>
        <dbReference type="ARBA" id="ARBA00022553"/>
    </source>
</evidence>
<dbReference type="SUPFAM" id="SSF53167">
    <property type="entry name" value="Purine and uridine phosphorylases"/>
    <property type="match status" value="1"/>
</dbReference>
<feature type="domain" description="Nucleoside phosphorylase" evidence="8">
    <location>
        <begin position="23"/>
        <end position="269"/>
    </location>
</feature>
<evidence type="ECO:0000259" key="8">
    <source>
        <dbReference type="Pfam" id="PF01048"/>
    </source>
</evidence>
<reference evidence="10" key="1">
    <citation type="submission" date="2016-10" db="EMBL/GenBank/DDBJ databases">
        <authorList>
            <person name="Varghese N."/>
        </authorList>
    </citation>
    <scope>NUCLEOTIDE SEQUENCE [LARGE SCALE GENOMIC DNA]</scope>
    <source>
        <strain evidence="10">DSM 18820</strain>
    </source>
</reference>
<comment type="similarity">
    <text evidence="2 7">Belongs to the PNP/MTAP phosphorylase family.</text>
</comment>
<keyword evidence="6 7" id="KW-0808">Transferase</keyword>
<protein>
    <recommendedName>
        <fullName evidence="7">Purine nucleoside phosphorylase</fullName>
        <ecNumber evidence="7">2.4.2.1</ecNumber>
    </recommendedName>
    <alternativeName>
        <fullName evidence="7">Inosine-guanosine phosphorylase</fullName>
    </alternativeName>
</protein>
<dbReference type="InterPro" id="IPR011270">
    <property type="entry name" value="Pur_Nuc_Pase_Ino/Guo-sp"/>
</dbReference>
<organism evidence="9 10">
    <name type="scientific">Pontibacter akesuensis</name>
    <dbReference type="NCBI Taxonomy" id="388950"/>
    <lineage>
        <taxon>Bacteria</taxon>
        <taxon>Pseudomonadati</taxon>
        <taxon>Bacteroidota</taxon>
        <taxon>Cytophagia</taxon>
        <taxon>Cytophagales</taxon>
        <taxon>Hymenobacteraceae</taxon>
        <taxon>Pontibacter</taxon>
    </lineage>
</organism>
<evidence type="ECO:0000256" key="7">
    <source>
        <dbReference type="PIRNR" id="PIRNR000477"/>
    </source>
</evidence>
<dbReference type="FunFam" id="3.40.50.1580:FF:000010">
    <property type="entry name" value="Purine nucleoside phosphorylase"/>
    <property type="match status" value="1"/>
</dbReference>
<gene>
    <name evidence="9" type="ORF">SAMN04487941_1429</name>
</gene>
<dbReference type="PANTHER" id="PTHR11904:SF9">
    <property type="entry name" value="PURINE NUCLEOSIDE PHOSPHORYLASE-RELATED"/>
    <property type="match status" value="1"/>
</dbReference>
<keyword evidence="4" id="KW-0597">Phosphoprotein</keyword>
<dbReference type="EC" id="2.4.2.1" evidence="7"/>
<dbReference type="RefSeq" id="WP_068836726.1">
    <property type="nucleotide sequence ID" value="NZ_BMXC01000001.1"/>
</dbReference>
<dbReference type="InterPro" id="IPR000845">
    <property type="entry name" value="Nucleoside_phosphorylase_d"/>
</dbReference>
<dbReference type="PROSITE" id="PS01240">
    <property type="entry name" value="PNP_MTAP_2"/>
    <property type="match status" value="1"/>
</dbReference>
<dbReference type="InterPro" id="IPR035994">
    <property type="entry name" value="Nucleoside_phosphorylase_sf"/>
</dbReference>
<dbReference type="GO" id="GO:0009116">
    <property type="term" value="P:nucleoside metabolic process"/>
    <property type="evidence" value="ECO:0007669"/>
    <property type="project" value="InterPro"/>
</dbReference>
<dbReference type="CDD" id="cd09009">
    <property type="entry name" value="PNP-EcPNPII_like"/>
    <property type="match status" value="1"/>
</dbReference>
<evidence type="ECO:0000313" key="10">
    <source>
        <dbReference type="Proteomes" id="UP000182491"/>
    </source>
</evidence>
<dbReference type="AlphaFoldDB" id="A0A1I7H1Q5"/>
<dbReference type="PANTHER" id="PTHR11904">
    <property type="entry name" value="METHYLTHIOADENOSINE/PURINE NUCLEOSIDE PHOSPHORYLASE"/>
    <property type="match status" value="1"/>
</dbReference>
<dbReference type="InterPro" id="IPR018099">
    <property type="entry name" value="Purine_phosphorylase-2_CS"/>
</dbReference>
<evidence type="ECO:0000256" key="1">
    <source>
        <dbReference type="ARBA" id="ARBA00005058"/>
    </source>
</evidence>
<accession>A0A1I7H1Q5</accession>
<name>A0A1I7H1Q5_9BACT</name>
<evidence type="ECO:0000256" key="3">
    <source>
        <dbReference type="ARBA" id="ARBA00011233"/>
    </source>
</evidence>
<comment type="function">
    <text evidence="7">The purine nucleoside phosphorylases catalyze the phosphorolytic breakdown of the N-glycosidic bond in the beta-(deoxy)ribonucleoside molecules, with the formation of the corresponding free purine bases and pentose-1-phosphate.</text>
</comment>
<dbReference type="EMBL" id="FPCA01000001">
    <property type="protein sequence ID" value="SFU54611.1"/>
    <property type="molecule type" value="Genomic_DNA"/>
</dbReference>
<dbReference type="UniPathway" id="UPA00606"/>